<evidence type="ECO:0000256" key="10">
    <source>
        <dbReference type="SAM" id="MobiDB-lite"/>
    </source>
</evidence>
<keyword evidence="4 9" id="KW-0808">Transferase</keyword>
<dbReference type="InterPro" id="IPR002092">
    <property type="entry name" value="DNA-dir_Rpol_phage-type"/>
</dbReference>
<organism evidence="12">
    <name type="scientific">Entomoneis paludosa</name>
    <dbReference type="NCBI Taxonomy" id="265537"/>
    <lineage>
        <taxon>Eukaryota</taxon>
        <taxon>Sar</taxon>
        <taxon>Stramenopiles</taxon>
        <taxon>Ochrophyta</taxon>
        <taxon>Bacillariophyta</taxon>
        <taxon>Bacillariophyceae</taxon>
        <taxon>Bacillariophycidae</taxon>
        <taxon>Entomoneidaceae</taxon>
        <taxon>Entomoneis</taxon>
    </lineage>
</organism>
<reference evidence="12" key="1">
    <citation type="submission" date="2021-01" db="EMBL/GenBank/DDBJ databases">
        <authorList>
            <person name="Corre E."/>
            <person name="Pelletier E."/>
            <person name="Niang G."/>
            <person name="Scheremetjew M."/>
            <person name="Finn R."/>
            <person name="Kale V."/>
            <person name="Holt S."/>
            <person name="Cochrane G."/>
            <person name="Meng A."/>
            <person name="Brown T."/>
            <person name="Cohen L."/>
        </authorList>
    </citation>
    <scope>NUCLEOTIDE SEQUENCE</scope>
    <source>
        <strain evidence="12">CCMP125</strain>
    </source>
</reference>
<dbReference type="PANTHER" id="PTHR10102:SF0">
    <property type="entry name" value="DNA-DIRECTED RNA POLYMERASE, MITOCHONDRIAL"/>
    <property type="match status" value="1"/>
</dbReference>
<feature type="region of interest" description="Disordered" evidence="10">
    <location>
        <begin position="350"/>
        <end position="385"/>
    </location>
</feature>
<dbReference type="InterPro" id="IPR037159">
    <property type="entry name" value="RNA_POL_N_sf"/>
</dbReference>
<dbReference type="GO" id="GO:0006390">
    <property type="term" value="P:mitochondrial transcription"/>
    <property type="evidence" value="ECO:0007669"/>
    <property type="project" value="TreeGrafter"/>
</dbReference>
<dbReference type="EMBL" id="HBHT01012408">
    <property type="protein sequence ID" value="CAD9957579.1"/>
    <property type="molecule type" value="Transcribed_RNA"/>
</dbReference>
<dbReference type="InterPro" id="IPR046950">
    <property type="entry name" value="DNA-dir_Rpol_C_phage-type"/>
</dbReference>
<keyword evidence="3 9" id="KW-0240">DNA-directed RNA polymerase</keyword>
<dbReference type="GO" id="GO:0003677">
    <property type="term" value="F:DNA binding"/>
    <property type="evidence" value="ECO:0007669"/>
    <property type="project" value="InterPro"/>
</dbReference>
<comment type="function">
    <text evidence="9">DNA-dependent RNA polymerase catalyzes the transcription of DNA into RNA using the four ribonucleoside triphosphates as substrates.</text>
</comment>
<dbReference type="InterPro" id="IPR024075">
    <property type="entry name" value="DNA-dir_RNA_pol_helix_hairp_sf"/>
</dbReference>
<dbReference type="Gene3D" id="1.10.150.20">
    <property type="entry name" value="5' to 3' exonuclease, C-terminal subdomain"/>
    <property type="match status" value="1"/>
</dbReference>
<keyword evidence="5 9" id="KW-0548">Nucleotidyltransferase</keyword>
<gene>
    <name evidence="12" type="ORF">APAL1065_LOCUS8331</name>
</gene>
<keyword evidence="7 9" id="KW-0804">Transcription</keyword>
<protein>
    <recommendedName>
        <fullName evidence="2 9">DNA-directed RNA polymerase</fullName>
        <ecNumber evidence="2 9">2.7.7.6</ecNumber>
    </recommendedName>
</protein>
<sequence>MYRRVCRDRQGVSLALRNTQQYQPIRVSRRIPISTRSGFSTSQHHWQPSSLASRTSHHSFRSSFSSWRRSSGVNLAPMSAAAHVQVNETEIDEEFAEQMVRFGMKYMLQLARLPSVEAQEQVGKLASMSSVNSYAEERESIEYYDYPDAGSGFASSSSPQLFSWESPAFPVEAPELFNEMAAQRDGPKSAVEILQEGFDVQNPPQTDDLEEVQRWLECEAQQESVAKYQNVIDAARNRRDYASLPLIQRQIVKWFPLLQSKFAEIQQQFLNNNREDLPSAGHSFMPYMCALSPEKLAVITAHTALLKTLSNPGGVPFVTLMKDIGEDIEEEVLLSRALFEDHMRKVAMKNENKANETQDTSGLSQETAPSAATTDQNETEEETKVSVTAGWTYAASHLNAYLDDLSRNEVAPKKRVVLKRALRKVRKVLEGEEEWPINERFRMSAFLFKIMMEIAEIRVDNKDEKAFFHEVVGMKKRVSGKMRYHRQGYVGINESFQRMIHNDDIKSFAAHTTRQKPMVVPPKPWTGPGNGCYLWLKSQLMRHHGSKRQEEALSVADNSVLLDGLNVLGTVPWKINKRLLEVAQECWDKKITIGDIPSQTDLDVPPKPDWPEELYKSGRPEPGTAKFDEWRAKWVEYNEQLRIHKKKHQQNMDLRSLRCSAILKLDQAEKFKDFDKIYFPYNIDFRGRAYPIPPHLSNVGSDMCRGLLQFSEAKPLGRRGLYWLKVHLANFAGNDKISYDDRAAFVDENIDVVRRSAENPFEERWWMELDDPFQGLSTCQEIVNAIDSGKPEEYACSLPVHMDGSCNGLQHYAALGRDKGGGSYVNMCPSDKPQDVYSGVMKDVIKLVDEEANRTLDFDYSDESKLSPDQRKELKQNLAAKLLNGHIDRGVVKRPVMTSVYGVTHVGARAQIEEKVVEKLEIAGHDVDSMEREIFHASGYLAKITKEVIKLHFTGAEETMTWLTTCAKLIAQRGYPVAWVSPIGVPVVQPYRRAKPAEVVTALQIVRLRDSTSDDLPLHKSKQVTAFPPNFVHSLDSAHMHLTALEMDRRGLTFSAVHDSFWTHPCDVDEMNTVLRDVFVDLYEKPILEDLKQGWELRYPGIEFPNPPETGDLDIQDVKKALYFFQ</sequence>
<evidence type="ECO:0000256" key="2">
    <source>
        <dbReference type="ARBA" id="ARBA00012418"/>
    </source>
</evidence>
<dbReference type="PROSITE" id="PS00489">
    <property type="entry name" value="RNA_POL_PHAGE_2"/>
    <property type="match status" value="1"/>
</dbReference>
<proteinExistence type="inferred from homology"/>
<feature type="domain" description="DNA-directed RNA polymerase N-terminal" evidence="11">
    <location>
        <begin position="211"/>
        <end position="570"/>
    </location>
</feature>
<dbReference type="InterPro" id="IPR029262">
    <property type="entry name" value="RPOL_N"/>
</dbReference>
<dbReference type="InterPro" id="IPR043502">
    <property type="entry name" value="DNA/RNA_pol_sf"/>
</dbReference>
<keyword evidence="6" id="KW-0809">Transit peptide</keyword>
<evidence type="ECO:0000256" key="8">
    <source>
        <dbReference type="ARBA" id="ARBA00048552"/>
    </source>
</evidence>
<dbReference type="SMART" id="SM01311">
    <property type="entry name" value="RPOL_N"/>
    <property type="match status" value="1"/>
</dbReference>
<dbReference type="FunFam" id="1.10.287.280:FF:000001">
    <property type="entry name" value="DNA-directed RNA polymerase"/>
    <property type="match status" value="1"/>
</dbReference>
<name>A0A7S2Y7S7_9STRA</name>
<evidence type="ECO:0000256" key="6">
    <source>
        <dbReference type="ARBA" id="ARBA00022946"/>
    </source>
</evidence>
<feature type="compositionally biased region" description="Basic and acidic residues" evidence="10">
    <location>
        <begin position="604"/>
        <end position="619"/>
    </location>
</feature>
<evidence type="ECO:0000256" key="3">
    <source>
        <dbReference type="ARBA" id="ARBA00022478"/>
    </source>
</evidence>
<dbReference type="Pfam" id="PF00940">
    <property type="entry name" value="RNA_pol"/>
    <property type="match status" value="1"/>
</dbReference>
<evidence type="ECO:0000259" key="11">
    <source>
        <dbReference type="SMART" id="SM01311"/>
    </source>
</evidence>
<dbReference type="AlphaFoldDB" id="A0A7S2Y7S7"/>
<dbReference type="Gene3D" id="1.10.287.260">
    <property type="match status" value="1"/>
</dbReference>
<dbReference type="Gene3D" id="1.10.1320.10">
    <property type="entry name" value="DNA-directed RNA polymerase, N-terminal domain"/>
    <property type="match status" value="1"/>
</dbReference>
<feature type="region of interest" description="Disordered" evidence="10">
    <location>
        <begin position="598"/>
        <end position="621"/>
    </location>
</feature>
<comment type="catalytic activity">
    <reaction evidence="8 9">
        <text>RNA(n) + a ribonucleoside 5'-triphosphate = RNA(n+1) + diphosphate</text>
        <dbReference type="Rhea" id="RHEA:21248"/>
        <dbReference type="Rhea" id="RHEA-COMP:14527"/>
        <dbReference type="Rhea" id="RHEA-COMP:17342"/>
        <dbReference type="ChEBI" id="CHEBI:33019"/>
        <dbReference type="ChEBI" id="CHEBI:61557"/>
        <dbReference type="ChEBI" id="CHEBI:140395"/>
        <dbReference type="EC" id="2.7.7.6"/>
    </reaction>
</comment>
<evidence type="ECO:0000313" key="12">
    <source>
        <dbReference type="EMBL" id="CAD9957579.1"/>
    </source>
</evidence>
<accession>A0A7S2Y7S7</accession>
<dbReference type="Gene3D" id="1.10.287.280">
    <property type="match status" value="1"/>
</dbReference>
<evidence type="ECO:0000256" key="1">
    <source>
        <dbReference type="ARBA" id="ARBA00009493"/>
    </source>
</evidence>
<dbReference type="Pfam" id="PF14700">
    <property type="entry name" value="RPOL_N"/>
    <property type="match status" value="1"/>
</dbReference>
<evidence type="ECO:0000256" key="5">
    <source>
        <dbReference type="ARBA" id="ARBA00022695"/>
    </source>
</evidence>
<evidence type="ECO:0000256" key="9">
    <source>
        <dbReference type="RuleBase" id="RU003805"/>
    </source>
</evidence>
<evidence type="ECO:0000256" key="4">
    <source>
        <dbReference type="ARBA" id="ARBA00022679"/>
    </source>
</evidence>
<dbReference type="SUPFAM" id="SSF56672">
    <property type="entry name" value="DNA/RNA polymerases"/>
    <property type="match status" value="1"/>
</dbReference>
<evidence type="ECO:0000256" key="7">
    <source>
        <dbReference type="ARBA" id="ARBA00023163"/>
    </source>
</evidence>
<dbReference type="PANTHER" id="PTHR10102">
    <property type="entry name" value="DNA-DIRECTED RNA POLYMERASE, MITOCHONDRIAL"/>
    <property type="match status" value="1"/>
</dbReference>
<dbReference type="PROSITE" id="PS00900">
    <property type="entry name" value="RNA_POL_PHAGE_1"/>
    <property type="match status" value="1"/>
</dbReference>
<comment type="similarity">
    <text evidence="1 9">Belongs to the phage and mitochondrial RNA polymerase family.</text>
</comment>
<feature type="compositionally biased region" description="Polar residues" evidence="10">
    <location>
        <begin position="357"/>
        <end position="376"/>
    </location>
</feature>
<dbReference type="GO" id="GO:0003899">
    <property type="term" value="F:DNA-directed RNA polymerase activity"/>
    <property type="evidence" value="ECO:0007669"/>
    <property type="project" value="UniProtKB-EC"/>
</dbReference>
<dbReference type="EC" id="2.7.7.6" evidence="2 9"/>
<dbReference type="GO" id="GO:0034245">
    <property type="term" value="C:mitochondrial DNA-directed RNA polymerase complex"/>
    <property type="evidence" value="ECO:0007669"/>
    <property type="project" value="TreeGrafter"/>
</dbReference>